<dbReference type="RefSeq" id="XP_007726059.1">
    <property type="nucleotide sequence ID" value="XM_007727869.1"/>
</dbReference>
<feature type="compositionally biased region" description="Polar residues" evidence="1">
    <location>
        <begin position="496"/>
        <end position="513"/>
    </location>
</feature>
<dbReference type="eggNOG" id="ENOG502SKPB">
    <property type="taxonomic scope" value="Eukaryota"/>
</dbReference>
<keyword evidence="4" id="KW-1185">Reference proteome</keyword>
<evidence type="ECO:0000313" key="4">
    <source>
        <dbReference type="Proteomes" id="UP000019484"/>
    </source>
</evidence>
<keyword evidence="2" id="KW-0812">Transmembrane</keyword>
<name>W9XT46_9EURO</name>
<organism evidence="3 4">
    <name type="scientific">Capronia coronata CBS 617.96</name>
    <dbReference type="NCBI Taxonomy" id="1182541"/>
    <lineage>
        <taxon>Eukaryota</taxon>
        <taxon>Fungi</taxon>
        <taxon>Dikarya</taxon>
        <taxon>Ascomycota</taxon>
        <taxon>Pezizomycotina</taxon>
        <taxon>Eurotiomycetes</taxon>
        <taxon>Chaetothyriomycetidae</taxon>
        <taxon>Chaetothyriales</taxon>
        <taxon>Herpotrichiellaceae</taxon>
        <taxon>Capronia</taxon>
    </lineage>
</organism>
<keyword evidence="2" id="KW-0472">Membrane</keyword>
<evidence type="ECO:0000313" key="3">
    <source>
        <dbReference type="EMBL" id="EXJ83373.1"/>
    </source>
</evidence>
<accession>W9XT46</accession>
<dbReference type="OrthoDB" id="5139479at2759"/>
<reference evidence="3 4" key="1">
    <citation type="submission" date="2013-03" db="EMBL/GenBank/DDBJ databases">
        <title>The Genome Sequence of Capronia coronata CBS 617.96.</title>
        <authorList>
            <consortium name="The Broad Institute Genomics Platform"/>
            <person name="Cuomo C."/>
            <person name="de Hoog S."/>
            <person name="Gorbushina A."/>
            <person name="Walker B."/>
            <person name="Young S.K."/>
            <person name="Zeng Q."/>
            <person name="Gargeya S."/>
            <person name="Fitzgerald M."/>
            <person name="Haas B."/>
            <person name="Abouelleil A."/>
            <person name="Allen A.W."/>
            <person name="Alvarado L."/>
            <person name="Arachchi H.M."/>
            <person name="Berlin A.M."/>
            <person name="Chapman S.B."/>
            <person name="Gainer-Dewar J."/>
            <person name="Goldberg J."/>
            <person name="Griggs A."/>
            <person name="Gujja S."/>
            <person name="Hansen M."/>
            <person name="Howarth C."/>
            <person name="Imamovic A."/>
            <person name="Ireland A."/>
            <person name="Larimer J."/>
            <person name="McCowan C."/>
            <person name="Murphy C."/>
            <person name="Pearson M."/>
            <person name="Poon T.W."/>
            <person name="Priest M."/>
            <person name="Roberts A."/>
            <person name="Saif S."/>
            <person name="Shea T."/>
            <person name="Sisk P."/>
            <person name="Sykes S."/>
            <person name="Wortman J."/>
            <person name="Nusbaum C."/>
            <person name="Birren B."/>
        </authorList>
    </citation>
    <scope>NUCLEOTIDE SEQUENCE [LARGE SCALE GENOMIC DNA]</scope>
    <source>
        <strain evidence="3 4">CBS 617.96</strain>
    </source>
</reference>
<proteinExistence type="predicted"/>
<dbReference type="EMBL" id="AMWN01000006">
    <property type="protein sequence ID" value="EXJ83373.1"/>
    <property type="molecule type" value="Genomic_DNA"/>
</dbReference>
<feature type="region of interest" description="Disordered" evidence="1">
    <location>
        <begin position="435"/>
        <end position="529"/>
    </location>
</feature>
<protein>
    <submittedName>
        <fullName evidence="3">Uncharacterized protein</fullName>
    </submittedName>
</protein>
<dbReference type="AlphaFoldDB" id="W9XT46"/>
<sequence>MLPATASDFPSNEPALTTRLVETSTVTAYRCTERFDVTAGTGQFHGSFVEPFLEENGHVVPYWGLASTYNFVKNSVFSIPSHPISCPRRVAQCDSYLFPGGTYLMYPQPTPTSPLSTDAAIIIDHAPGTQVDFARGLDPLDGFLAQDCVVYGSDSSIVGVQFCLAESQVSPGSVLAGVFACSAGTQGGVCRISGHGHVPNVSATMTVYSRRASSVCAASNNSILSVYDLGDPEPEFAVNISALHLAAGWLLNYTASGLPAVSSLNFWFWFAQSDTYSAIWEANAYTTLQSMLSFILWEFCTNNNENPAVKPELSGGQPNLPASFQTTASVCQPFTRLVLLRATFVTYLVLEAAALVFCWAVLVWRAFSQRHALEISSYPLVDFTSKLREKSTVDGSSTASMSQFITPNSGDKAVRHLLGDVKMVVLRQHSEIDLTTSDPDHVSSSLSDRADLASGARSSVSEQPRLVNEDARPQEKSPVGQTEPQVEKQTDVENPASPSASHAQRPSSGSDQDAANVIVALADGQSQSR</sequence>
<dbReference type="HOGENOM" id="CLU_514807_0_0_1"/>
<keyword evidence="2" id="KW-1133">Transmembrane helix</keyword>
<evidence type="ECO:0000256" key="1">
    <source>
        <dbReference type="SAM" id="MobiDB-lite"/>
    </source>
</evidence>
<gene>
    <name evidence="3" type="ORF">A1O1_06995</name>
</gene>
<comment type="caution">
    <text evidence="3">The sequence shown here is derived from an EMBL/GenBank/DDBJ whole genome shotgun (WGS) entry which is preliminary data.</text>
</comment>
<dbReference type="GeneID" id="19161858"/>
<dbReference type="Proteomes" id="UP000019484">
    <property type="component" value="Unassembled WGS sequence"/>
</dbReference>
<feature type="transmembrane region" description="Helical" evidence="2">
    <location>
        <begin position="344"/>
        <end position="367"/>
    </location>
</feature>
<evidence type="ECO:0000256" key="2">
    <source>
        <dbReference type="SAM" id="Phobius"/>
    </source>
</evidence>